<reference evidence="1" key="1">
    <citation type="submission" date="2022-07" db="EMBL/GenBank/DDBJ databases">
        <authorList>
            <person name="Macas J."/>
            <person name="Novak P."/>
            <person name="Neumann P."/>
        </authorList>
    </citation>
    <scope>NUCLEOTIDE SEQUENCE</scope>
</reference>
<name>A0A9P0YUL5_CUSEU</name>
<dbReference type="Proteomes" id="UP001152484">
    <property type="component" value="Unassembled WGS sequence"/>
</dbReference>
<sequence length="152" mass="17482">MRQFGYEWVIPAPVDTFVDLHKLDRCGKPIEDWSLRHARYMAIWHRRAKLVVIGTPTFVPSVSADYMRWYYSIMQVFVSPSFRLPTHHNQPSSMALHLTTQALQHIHERATATVSETHDVDTYHQVLTGIASLCSDVLGRVDYGHLIHMTPA</sequence>
<organism evidence="1 2">
    <name type="scientific">Cuscuta europaea</name>
    <name type="common">European dodder</name>
    <dbReference type="NCBI Taxonomy" id="41803"/>
    <lineage>
        <taxon>Eukaryota</taxon>
        <taxon>Viridiplantae</taxon>
        <taxon>Streptophyta</taxon>
        <taxon>Embryophyta</taxon>
        <taxon>Tracheophyta</taxon>
        <taxon>Spermatophyta</taxon>
        <taxon>Magnoliopsida</taxon>
        <taxon>eudicotyledons</taxon>
        <taxon>Gunneridae</taxon>
        <taxon>Pentapetalae</taxon>
        <taxon>asterids</taxon>
        <taxon>lamiids</taxon>
        <taxon>Solanales</taxon>
        <taxon>Convolvulaceae</taxon>
        <taxon>Cuscuteae</taxon>
        <taxon>Cuscuta</taxon>
        <taxon>Cuscuta subgen. Cuscuta</taxon>
    </lineage>
</organism>
<protein>
    <submittedName>
        <fullName evidence="1">Uncharacterized protein</fullName>
    </submittedName>
</protein>
<evidence type="ECO:0000313" key="1">
    <source>
        <dbReference type="EMBL" id="CAH9076275.1"/>
    </source>
</evidence>
<comment type="caution">
    <text evidence="1">The sequence shown here is derived from an EMBL/GenBank/DDBJ whole genome shotgun (WGS) entry which is preliminary data.</text>
</comment>
<proteinExistence type="predicted"/>
<keyword evidence="2" id="KW-1185">Reference proteome</keyword>
<evidence type="ECO:0000313" key="2">
    <source>
        <dbReference type="Proteomes" id="UP001152484"/>
    </source>
</evidence>
<dbReference type="OrthoDB" id="1716420at2759"/>
<dbReference type="AlphaFoldDB" id="A0A9P0YUL5"/>
<accession>A0A9P0YUL5</accession>
<dbReference type="EMBL" id="CAMAPE010000010">
    <property type="protein sequence ID" value="CAH9076275.1"/>
    <property type="molecule type" value="Genomic_DNA"/>
</dbReference>
<gene>
    <name evidence="1" type="ORF">CEURO_LOCUS5770</name>
</gene>